<keyword evidence="4" id="KW-1185">Reference proteome</keyword>
<dbReference type="InterPro" id="IPR002372">
    <property type="entry name" value="PQQ_rpt_dom"/>
</dbReference>
<sequence>MKRLLIVSLIFLLVVTGCSGVEEVDIEDEIITDGIEYTVANRQYYIESHEELMYVLYSGVKQDDSDFWCRALWKINPYGEDELLYETVNKNLSFRARSDNSMVAIETDQKLIFMDATGDIIHEFSEDELGIDKGERFSIVEWDNTSGTLWMTAQETYVVMDYITVDTNTWEVMTYHNPLGPTNDYDLDVETGWILSSNYPVFLDFDSKVLYHSGNLLTSLYLYNIFEEEKYFVASGFVNEFKPLLSSDGFITYQVDNQFYHSTVEDVKESGISLDEEDKDDYGIQYYTEGKVYLEDGIIFNLERYGEMDNIVWHRTWNGIQVGTHSTHSKVSVKNKRVYIVIDQSLYTLDYNTGETIWVTENVGASNTEQAPLLDKNGTIYLSSQFEPNLTAINENGEIKWQLSAEELFGIQELTLDGEVLSARVDNETVYNYSLEGKRLDSK</sequence>
<evidence type="ECO:0000259" key="2">
    <source>
        <dbReference type="Pfam" id="PF13360"/>
    </source>
</evidence>
<dbReference type="Pfam" id="PF13360">
    <property type="entry name" value="PQQ_2"/>
    <property type="match status" value="1"/>
</dbReference>
<organism evidence="3 4">
    <name type="scientific">Dethiosulfatibacter aminovorans DSM 17477</name>
    <dbReference type="NCBI Taxonomy" id="1121476"/>
    <lineage>
        <taxon>Bacteria</taxon>
        <taxon>Bacillati</taxon>
        <taxon>Bacillota</taxon>
        <taxon>Tissierellia</taxon>
        <taxon>Dethiosulfatibacter</taxon>
    </lineage>
</organism>
<evidence type="ECO:0000256" key="1">
    <source>
        <dbReference type="SAM" id="SignalP"/>
    </source>
</evidence>
<feature type="signal peptide" evidence="1">
    <location>
        <begin position="1"/>
        <end position="20"/>
    </location>
</feature>
<dbReference type="RefSeq" id="WP_073051199.1">
    <property type="nucleotide sequence ID" value="NZ_FQZL01000064.1"/>
</dbReference>
<reference evidence="3 4" key="1">
    <citation type="submission" date="2016-11" db="EMBL/GenBank/DDBJ databases">
        <authorList>
            <person name="Jaros S."/>
            <person name="Januszkiewicz K."/>
            <person name="Wedrychowicz H."/>
        </authorList>
    </citation>
    <scope>NUCLEOTIDE SEQUENCE [LARGE SCALE GENOMIC DNA]</scope>
    <source>
        <strain evidence="3 4">DSM 17477</strain>
    </source>
</reference>
<name>A0A1M6N8Z0_9FIRM</name>
<dbReference type="InterPro" id="IPR011047">
    <property type="entry name" value="Quinoprotein_ADH-like_sf"/>
</dbReference>
<dbReference type="STRING" id="1121476.SAMN02745751_03713"/>
<proteinExistence type="predicted"/>
<evidence type="ECO:0000313" key="4">
    <source>
        <dbReference type="Proteomes" id="UP000184052"/>
    </source>
</evidence>
<dbReference type="OrthoDB" id="256225at2"/>
<dbReference type="Proteomes" id="UP000184052">
    <property type="component" value="Unassembled WGS sequence"/>
</dbReference>
<dbReference type="Gene3D" id="2.40.128.630">
    <property type="match status" value="1"/>
</dbReference>
<gene>
    <name evidence="3" type="ORF">SAMN02745751_03713</name>
</gene>
<dbReference type="EMBL" id="FQZL01000064">
    <property type="protein sequence ID" value="SHJ92152.1"/>
    <property type="molecule type" value="Genomic_DNA"/>
</dbReference>
<protein>
    <recommendedName>
        <fullName evidence="2">Pyrrolo-quinoline quinone repeat domain-containing protein</fullName>
    </recommendedName>
</protein>
<evidence type="ECO:0000313" key="3">
    <source>
        <dbReference type="EMBL" id="SHJ92152.1"/>
    </source>
</evidence>
<feature type="domain" description="Pyrrolo-quinoline quinone repeat" evidence="2">
    <location>
        <begin position="310"/>
        <end position="407"/>
    </location>
</feature>
<dbReference type="SUPFAM" id="SSF50998">
    <property type="entry name" value="Quinoprotein alcohol dehydrogenase-like"/>
    <property type="match status" value="1"/>
</dbReference>
<keyword evidence="1" id="KW-0732">Signal</keyword>
<dbReference type="AlphaFoldDB" id="A0A1M6N8Z0"/>
<feature type="chain" id="PRO_5039585845" description="Pyrrolo-quinoline quinone repeat domain-containing protein" evidence="1">
    <location>
        <begin position="21"/>
        <end position="443"/>
    </location>
</feature>
<dbReference type="PROSITE" id="PS51257">
    <property type="entry name" value="PROKAR_LIPOPROTEIN"/>
    <property type="match status" value="1"/>
</dbReference>
<accession>A0A1M6N8Z0</accession>